<reference evidence="2" key="1">
    <citation type="submission" date="2021-01" db="EMBL/GenBank/DDBJ databases">
        <authorList>
            <consortium name="Genoscope - CEA"/>
            <person name="William W."/>
        </authorList>
    </citation>
    <scope>NUCLEOTIDE SEQUENCE</scope>
</reference>
<comment type="caution">
    <text evidence="2">The sequence shown here is derived from an EMBL/GenBank/DDBJ whole genome shotgun (WGS) entry which is preliminary data.</text>
</comment>
<evidence type="ECO:0008006" key="4">
    <source>
        <dbReference type="Google" id="ProtNLM"/>
    </source>
</evidence>
<dbReference type="Proteomes" id="UP000692954">
    <property type="component" value="Unassembled WGS sequence"/>
</dbReference>
<dbReference type="Pfam" id="PF07065">
    <property type="entry name" value="D123"/>
    <property type="match status" value="1"/>
</dbReference>
<dbReference type="PANTHER" id="PTHR15323">
    <property type="entry name" value="D123 PROTEIN"/>
    <property type="match status" value="1"/>
</dbReference>
<dbReference type="PANTHER" id="PTHR15323:SF6">
    <property type="entry name" value="CELL DIVISION CYCLE PROTEIN 123 HOMOLOG"/>
    <property type="match status" value="1"/>
</dbReference>
<name>A0A8S1R1H5_9CILI</name>
<evidence type="ECO:0000256" key="1">
    <source>
        <dbReference type="ARBA" id="ARBA00011047"/>
    </source>
</evidence>
<evidence type="ECO:0000313" key="2">
    <source>
        <dbReference type="EMBL" id="CAD8121479.1"/>
    </source>
</evidence>
<dbReference type="AlphaFoldDB" id="A0A8S1R1H5"/>
<keyword evidence="3" id="KW-1185">Reference proteome</keyword>
<dbReference type="GO" id="GO:0005737">
    <property type="term" value="C:cytoplasm"/>
    <property type="evidence" value="ECO:0007669"/>
    <property type="project" value="TreeGrafter"/>
</dbReference>
<evidence type="ECO:0000313" key="3">
    <source>
        <dbReference type="Proteomes" id="UP000692954"/>
    </source>
</evidence>
<accession>A0A8S1R1H5</accession>
<comment type="similarity">
    <text evidence="1">Belongs to the CDC123 family.</text>
</comment>
<dbReference type="EMBL" id="CAJJDN010000132">
    <property type="protein sequence ID" value="CAD8121479.1"/>
    <property type="molecule type" value="Genomic_DNA"/>
</dbReference>
<dbReference type="InterPro" id="IPR009772">
    <property type="entry name" value="CDC123"/>
</dbReference>
<gene>
    <name evidence="2" type="ORF">PSON_ATCC_30995.1.T1320131</name>
</gene>
<dbReference type="OrthoDB" id="360540at2759"/>
<organism evidence="2 3">
    <name type="scientific">Paramecium sonneborni</name>
    <dbReference type="NCBI Taxonomy" id="65129"/>
    <lineage>
        <taxon>Eukaryota</taxon>
        <taxon>Sar</taxon>
        <taxon>Alveolata</taxon>
        <taxon>Ciliophora</taxon>
        <taxon>Intramacronucleata</taxon>
        <taxon>Oligohymenophorea</taxon>
        <taxon>Peniculida</taxon>
        <taxon>Parameciidae</taxon>
        <taxon>Paramecium</taxon>
    </lineage>
</organism>
<sequence length="301" mass="36241">MNNNNMYQFCRVNWPKGLKSFKSKTIRLSQDVVTFLKEDGIFLNDAWKKPPLQDNGTKRFHELEQIINQILDDYDNVFIKLNWRAPLDCQNTFQDMCFSDMYDIMMALKYSGIIMEMIEDYDEFVIDQNHPDKCQIVDQPSKGYLLELRKYYKLRPNSEFRCFIKQKKLIAISQKNLYLITEDESVKDKIQNYFNKIVDLIDIDSYVLDVYIDIPPKENIILVDFNPWQEHTRPKLFTYEELENMEECQLRLVNNKEMIIQEDYSGYRESLDLETLIQQQQQEQQLQQQQQQQQQEGQQQQ</sequence>
<protein>
    <recommendedName>
        <fullName evidence="4">Cell division cycle protein 123</fullName>
    </recommendedName>
</protein>
<proteinExistence type="inferred from homology"/>